<dbReference type="EMBL" id="JADCNL010000641">
    <property type="protein sequence ID" value="KAG0445873.1"/>
    <property type="molecule type" value="Genomic_DNA"/>
</dbReference>
<dbReference type="Proteomes" id="UP000636800">
    <property type="component" value="Unassembled WGS sequence"/>
</dbReference>
<comment type="caution">
    <text evidence="2">The sequence shown here is derived from an EMBL/GenBank/DDBJ whole genome shotgun (WGS) entry which is preliminary data.</text>
</comment>
<name>A0A835P5E0_VANPL</name>
<organism evidence="2 5">
    <name type="scientific">Vanilla planifolia</name>
    <name type="common">Vanilla</name>
    <dbReference type="NCBI Taxonomy" id="51239"/>
    <lineage>
        <taxon>Eukaryota</taxon>
        <taxon>Viridiplantae</taxon>
        <taxon>Streptophyta</taxon>
        <taxon>Embryophyta</taxon>
        <taxon>Tracheophyta</taxon>
        <taxon>Spermatophyta</taxon>
        <taxon>Magnoliopsida</taxon>
        <taxon>Liliopsida</taxon>
        <taxon>Asparagales</taxon>
        <taxon>Orchidaceae</taxon>
        <taxon>Vanilloideae</taxon>
        <taxon>Vanilleae</taxon>
        <taxon>Vanilla</taxon>
    </lineage>
</organism>
<sequence length="74" mass="8641">MEGCLANFPIQNLIKWLLVKAIYEPLHSMRVAPIQEDFKRAKVKFKTKDILSASNKDGMRNSRKYGFKEARQKN</sequence>
<gene>
    <name evidence="3" type="ORF">HPP92_029118</name>
    <name evidence="2" type="ORF">HPP92_029130</name>
</gene>
<evidence type="ECO:0000313" key="4">
    <source>
        <dbReference type="Proteomes" id="UP000636800"/>
    </source>
</evidence>
<dbReference type="Proteomes" id="UP000639772">
    <property type="component" value="Unassembled WGS sequence"/>
</dbReference>
<evidence type="ECO:0000313" key="5">
    <source>
        <dbReference type="Proteomes" id="UP000639772"/>
    </source>
</evidence>
<evidence type="ECO:0000313" key="2">
    <source>
        <dbReference type="EMBL" id="KAG0445846.1"/>
    </source>
</evidence>
<reference evidence="4 5" key="1">
    <citation type="journal article" date="2020" name="Nat. Food">
        <title>A phased Vanilla planifolia genome enables genetic improvement of flavour and production.</title>
        <authorList>
            <person name="Hasing T."/>
            <person name="Tang H."/>
            <person name="Brym M."/>
            <person name="Khazi F."/>
            <person name="Huang T."/>
            <person name="Chambers A.H."/>
        </authorList>
    </citation>
    <scope>NUCLEOTIDE SEQUENCE [LARGE SCALE GENOMIC DNA]</scope>
    <source>
        <tissue evidence="2">Leaf</tissue>
    </source>
</reference>
<feature type="region of interest" description="Disordered" evidence="1">
    <location>
        <begin position="54"/>
        <end position="74"/>
    </location>
</feature>
<protein>
    <submittedName>
        <fullName evidence="2">Uncharacterized protein</fullName>
    </submittedName>
</protein>
<evidence type="ECO:0000256" key="1">
    <source>
        <dbReference type="SAM" id="MobiDB-lite"/>
    </source>
</evidence>
<dbReference type="EMBL" id="JADCNM010000642">
    <property type="protein sequence ID" value="KAG0445846.1"/>
    <property type="molecule type" value="Genomic_DNA"/>
</dbReference>
<proteinExistence type="predicted"/>
<accession>A0A835P5E0</accession>
<keyword evidence="4" id="KW-1185">Reference proteome</keyword>
<dbReference type="AlphaFoldDB" id="A0A835P5E0"/>
<evidence type="ECO:0000313" key="3">
    <source>
        <dbReference type="EMBL" id="KAG0445873.1"/>
    </source>
</evidence>